<sequence>MSNIIYEDADEYDGFDGYDYPGDDGDNDVDEQYNHQPDSLDDCPDGEDVGELADALELNRKLKEIMSSGLDPTTMQNELSRLMSGMSVNQGMDDIPRGGGAMNPPPLSQVNSNTMETKMSSTGRGGQKKRVNVKTGPKIAKSRSAGKTFSDRESEVMAKNNALLLKKMIKIQTTKSQHVATK</sequence>
<organism evidence="2 3">
    <name type="scientific">Triparma retinervis</name>
    <dbReference type="NCBI Taxonomy" id="2557542"/>
    <lineage>
        <taxon>Eukaryota</taxon>
        <taxon>Sar</taxon>
        <taxon>Stramenopiles</taxon>
        <taxon>Ochrophyta</taxon>
        <taxon>Bolidophyceae</taxon>
        <taxon>Parmales</taxon>
        <taxon>Triparmaceae</taxon>
        <taxon>Triparma</taxon>
    </lineage>
</organism>
<comment type="caution">
    <text evidence="2">The sequence shown here is derived from an EMBL/GenBank/DDBJ whole genome shotgun (WGS) entry which is preliminary data.</text>
</comment>
<evidence type="ECO:0000313" key="3">
    <source>
        <dbReference type="Proteomes" id="UP001165082"/>
    </source>
</evidence>
<evidence type="ECO:0000256" key="1">
    <source>
        <dbReference type="SAM" id="MobiDB-lite"/>
    </source>
</evidence>
<dbReference type="OrthoDB" id="199061at2759"/>
<keyword evidence="3" id="KW-1185">Reference proteome</keyword>
<feature type="region of interest" description="Disordered" evidence="1">
    <location>
        <begin position="88"/>
        <end position="154"/>
    </location>
</feature>
<accession>A0A9W7A8Q9</accession>
<feature type="compositionally biased region" description="Polar residues" evidence="1">
    <location>
        <begin position="108"/>
        <end position="122"/>
    </location>
</feature>
<name>A0A9W7A8Q9_9STRA</name>
<evidence type="ECO:0000313" key="2">
    <source>
        <dbReference type="EMBL" id="GMH64688.1"/>
    </source>
</evidence>
<feature type="region of interest" description="Disordered" evidence="1">
    <location>
        <begin position="1"/>
        <end position="48"/>
    </location>
</feature>
<dbReference type="AlphaFoldDB" id="A0A9W7A8Q9"/>
<feature type="compositionally biased region" description="Acidic residues" evidence="1">
    <location>
        <begin position="39"/>
        <end position="48"/>
    </location>
</feature>
<feature type="compositionally biased region" description="Acidic residues" evidence="1">
    <location>
        <begin position="7"/>
        <end position="31"/>
    </location>
</feature>
<dbReference type="EMBL" id="BRXZ01006680">
    <property type="protein sequence ID" value="GMH64688.1"/>
    <property type="molecule type" value="Genomic_DNA"/>
</dbReference>
<dbReference type="Proteomes" id="UP001165082">
    <property type="component" value="Unassembled WGS sequence"/>
</dbReference>
<gene>
    <name evidence="2" type="ORF">TrRE_jg4864</name>
</gene>
<protein>
    <submittedName>
        <fullName evidence="2">Uncharacterized protein</fullName>
    </submittedName>
</protein>
<proteinExistence type="predicted"/>
<reference evidence="2" key="1">
    <citation type="submission" date="2022-07" db="EMBL/GenBank/DDBJ databases">
        <title>Genome analysis of Parmales, a sister group of diatoms, reveals the evolutionary specialization of diatoms from phago-mixotrophs to photoautotrophs.</title>
        <authorList>
            <person name="Ban H."/>
            <person name="Sato S."/>
            <person name="Yoshikawa S."/>
            <person name="Kazumasa Y."/>
            <person name="Nakamura Y."/>
            <person name="Ichinomiya M."/>
            <person name="Saitoh K."/>
            <person name="Sato N."/>
            <person name="Blanc-Mathieu R."/>
            <person name="Endo H."/>
            <person name="Kuwata A."/>
            <person name="Ogata H."/>
        </authorList>
    </citation>
    <scope>NUCLEOTIDE SEQUENCE</scope>
</reference>